<dbReference type="Gramene" id="rna-AYBTSS11_LOCUS12862">
    <property type="protein sequence ID" value="CAJ1947822.1"/>
    <property type="gene ID" value="gene-AYBTSS11_LOCUS12862"/>
</dbReference>
<feature type="repeat" description="PPR" evidence="7">
    <location>
        <begin position="66"/>
        <end position="100"/>
    </location>
</feature>
<comment type="similarity">
    <text evidence="2">Belongs to the PPR family. PCMP-H subfamily.</text>
</comment>
<evidence type="ECO:0008006" key="10">
    <source>
        <dbReference type="Google" id="ProtNLM"/>
    </source>
</evidence>
<dbReference type="FunFam" id="1.25.40.10:FF:000073">
    <property type="entry name" value="Pentatricopeptide repeat-containing protein chloroplastic"/>
    <property type="match status" value="2"/>
</dbReference>
<dbReference type="Pfam" id="PF13041">
    <property type="entry name" value="PPR_2"/>
    <property type="match status" value="2"/>
</dbReference>
<evidence type="ECO:0000256" key="1">
    <source>
        <dbReference type="ARBA" id="ARBA00004229"/>
    </source>
</evidence>
<evidence type="ECO:0000256" key="3">
    <source>
        <dbReference type="ARBA" id="ARBA00022528"/>
    </source>
</evidence>
<dbReference type="PANTHER" id="PTHR47926">
    <property type="entry name" value="PENTATRICOPEPTIDE REPEAT-CONTAINING PROTEIN"/>
    <property type="match status" value="1"/>
</dbReference>
<comment type="subcellular location">
    <subcellularLocation>
        <location evidence="1">Plastid</location>
        <location evidence="1">Chloroplast</location>
    </subcellularLocation>
</comment>
<dbReference type="NCBIfam" id="TIGR00756">
    <property type="entry name" value="PPR"/>
    <property type="match status" value="4"/>
</dbReference>
<reference evidence="8" key="1">
    <citation type="submission" date="2023-10" db="EMBL/GenBank/DDBJ databases">
        <authorList>
            <person name="Domelevo Entfellner J.-B."/>
        </authorList>
    </citation>
    <scope>NUCLEOTIDE SEQUENCE</scope>
</reference>
<dbReference type="Pfam" id="PF01535">
    <property type="entry name" value="PPR"/>
    <property type="match status" value="6"/>
</dbReference>
<keyword evidence="6" id="KW-0809">Transit peptide</keyword>
<evidence type="ECO:0000313" key="8">
    <source>
        <dbReference type="EMBL" id="CAJ1947822.1"/>
    </source>
</evidence>
<dbReference type="FunFam" id="1.25.40.10:FF:000395">
    <property type="entry name" value="Pentatricopeptide repeat-containing protein chloroplastic"/>
    <property type="match status" value="1"/>
</dbReference>
<dbReference type="Gene3D" id="1.25.40.10">
    <property type="entry name" value="Tetratricopeptide repeat domain"/>
    <property type="match status" value="5"/>
</dbReference>
<dbReference type="GO" id="GO:0009451">
    <property type="term" value="P:RNA modification"/>
    <property type="evidence" value="ECO:0007669"/>
    <property type="project" value="InterPro"/>
</dbReference>
<keyword evidence="9" id="KW-1185">Reference proteome</keyword>
<accession>A0AA86SFW3</accession>
<dbReference type="PROSITE" id="PS51375">
    <property type="entry name" value="PPR"/>
    <property type="match status" value="4"/>
</dbReference>
<gene>
    <name evidence="8" type="ORF">AYBTSS11_LOCUS12862</name>
</gene>
<organism evidence="8 9">
    <name type="scientific">Sphenostylis stenocarpa</name>
    <dbReference type="NCBI Taxonomy" id="92480"/>
    <lineage>
        <taxon>Eukaryota</taxon>
        <taxon>Viridiplantae</taxon>
        <taxon>Streptophyta</taxon>
        <taxon>Embryophyta</taxon>
        <taxon>Tracheophyta</taxon>
        <taxon>Spermatophyta</taxon>
        <taxon>Magnoliopsida</taxon>
        <taxon>eudicotyledons</taxon>
        <taxon>Gunneridae</taxon>
        <taxon>Pentapetalae</taxon>
        <taxon>rosids</taxon>
        <taxon>fabids</taxon>
        <taxon>Fabales</taxon>
        <taxon>Fabaceae</taxon>
        <taxon>Papilionoideae</taxon>
        <taxon>50 kb inversion clade</taxon>
        <taxon>NPAAA clade</taxon>
        <taxon>indigoferoid/millettioid clade</taxon>
        <taxon>Phaseoleae</taxon>
        <taxon>Sphenostylis</taxon>
    </lineage>
</organism>
<evidence type="ECO:0000256" key="2">
    <source>
        <dbReference type="ARBA" id="ARBA00006643"/>
    </source>
</evidence>
<name>A0AA86SFW3_9FABA</name>
<dbReference type="PANTHER" id="PTHR47926:SF431">
    <property type="entry name" value="PENTATRICOPEPTIDE REPEAT-CONTAINING PROTEIN-RELATED"/>
    <property type="match status" value="1"/>
</dbReference>
<proteinExistence type="inferred from homology"/>
<dbReference type="FunFam" id="1.25.40.10:FF:000090">
    <property type="entry name" value="Pentatricopeptide repeat-containing protein, chloroplastic"/>
    <property type="match status" value="1"/>
</dbReference>
<dbReference type="EMBL" id="OY731401">
    <property type="protein sequence ID" value="CAJ1947822.1"/>
    <property type="molecule type" value="Genomic_DNA"/>
</dbReference>
<dbReference type="InterPro" id="IPR002885">
    <property type="entry name" value="PPR_rpt"/>
</dbReference>
<keyword evidence="4" id="KW-0934">Plastid</keyword>
<feature type="repeat" description="PPR" evidence="7">
    <location>
        <begin position="475"/>
        <end position="510"/>
    </location>
</feature>
<evidence type="ECO:0000256" key="7">
    <source>
        <dbReference type="PROSITE-ProRule" id="PRU00708"/>
    </source>
</evidence>
<feature type="repeat" description="PPR" evidence="7">
    <location>
        <begin position="273"/>
        <end position="307"/>
    </location>
</feature>
<feature type="repeat" description="PPR" evidence="7">
    <location>
        <begin position="374"/>
        <end position="408"/>
    </location>
</feature>
<dbReference type="Pfam" id="PF20431">
    <property type="entry name" value="E_motif"/>
    <property type="match status" value="1"/>
</dbReference>
<dbReference type="GO" id="GO:0003729">
    <property type="term" value="F:mRNA binding"/>
    <property type="evidence" value="ECO:0007669"/>
    <property type="project" value="UniProtKB-ARBA"/>
</dbReference>
<evidence type="ECO:0000256" key="5">
    <source>
        <dbReference type="ARBA" id="ARBA00022737"/>
    </source>
</evidence>
<evidence type="ECO:0000256" key="4">
    <source>
        <dbReference type="ARBA" id="ARBA00022640"/>
    </source>
</evidence>
<dbReference type="InterPro" id="IPR011990">
    <property type="entry name" value="TPR-like_helical_dom_sf"/>
</dbReference>
<evidence type="ECO:0000256" key="6">
    <source>
        <dbReference type="ARBA" id="ARBA00022946"/>
    </source>
</evidence>
<dbReference type="InterPro" id="IPR046960">
    <property type="entry name" value="PPR_At4g14850-like_plant"/>
</dbReference>
<dbReference type="GO" id="GO:0009507">
    <property type="term" value="C:chloroplast"/>
    <property type="evidence" value="ECO:0007669"/>
    <property type="project" value="UniProtKB-SubCell"/>
</dbReference>
<keyword evidence="3" id="KW-0150">Chloroplast</keyword>
<dbReference type="Proteomes" id="UP001189624">
    <property type="component" value="Chromosome 4"/>
</dbReference>
<dbReference type="AlphaFoldDB" id="A0AA86SFW3"/>
<evidence type="ECO:0000313" key="9">
    <source>
        <dbReference type="Proteomes" id="UP001189624"/>
    </source>
</evidence>
<keyword evidence="5" id="KW-0677">Repeat</keyword>
<protein>
    <recommendedName>
        <fullName evidence="10">Pentatricopeptide repeat-containing protein</fullName>
    </recommendedName>
</protein>
<sequence length="703" mass="78531">MKRRELLVKLLETCCSKISTTQLHSQCLKVGLAHDSFIVTKLNVHYARYASLCHAHKLFEETPCKTVYLWNALLRNYILEGKWIETLSLFHQMSADAVSIEERPDNYTLSIALKSCAALRKLERGKMIHGFLKKGKIDNDMFVGSALIELYSKCGQMNDAVKVFTEYPKPDVVLWTSIITGYEQSGSPELALSFFSRMGVLEQVSPDPVTLVSAASACAKLYNFNLGRSVHGFVIRKGFDTRVCLVNSMLNMYGKIGSIKSAANLFGQMSNKDIISWSSMVACYADNEAETKALDLFNEMIEKRMEPNKVTVVSALRACASSSNLEEGTHIHKLAFNYGFELDITVSTALIDMYMKCFSPGKAIDLFNRMPKKDVVSWAVLFSGYAEIGMAHKSLQVFCNMLSNGTRPDAIAVVKILAASSELGILQQAVCLHAFVTKSGFENNEFIGASFIELYAKCGSIGKANKVFQGLTHKDVVTWTSIISAYGFHGQGEEALKLFYQMVNHSDVQPNDVTFVSILSACSHAGLIEDGIKMFHVMVNEYQLMPSSEHYGIMVDLLGRMGELDKALDLINDMPTQAGHHVWGALLGACRIHQNIKMGELAAQNLFPLDPNHAGYYILLSNIYCVDKNWHDAAKLRTLIKENRWKKIVGQSMVEIKNQVHSFKAGDRFLGESDQIYEMLRQLDAKMRDEGYDPPVLTAEIQF</sequence>
<dbReference type="InterPro" id="IPR046848">
    <property type="entry name" value="E_motif"/>
</dbReference>